<evidence type="ECO:0000256" key="2">
    <source>
        <dbReference type="ARBA" id="ARBA00004314"/>
    </source>
</evidence>
<dbReference type="Proteomes" id="UP000004080">
    <property type="component" value="Unassembled WGS sequence"/>
</dbReference>
<evidence type="ECO:0000256" key="6">
    <source>
        <dbReference type="ARBA" id="ARBA00022553"/>
    </source>
</evidence>
<dbReference type="SUPFAM" id="SSF55874">
    <property type="entry name" value="ATPase domain of HSP90 chaperone/DNA topoisomerase II/histidine kinase"/>
    <property type="match status" value="1"/>
</dbReference>
<evidence type="ECO:0000256" key="11">
    <source>
        <dbReference type="ARBA" id="ARBA00023012"/>
    </source>
</evidence>
<dbReference type="SMART" id="SM00388">
    <property type="entry name" value="HisKA"/>
    <property type="match status" value="1"/>
</dbReference>
<keyword evidence="14" id="KW-1133">Transmembrane helix</keyword>
<dbReference type="eggNOG" id="COG5002">
    <property type="taxonomic scope" value="Bacteria"/>
</dbReference>
<evidence type="ECO:0000256" key="13">
    <source>
        <dbReference type="SAM" id="Coils"/>
    </source>
</evidence>
<keyword evidence="18" id="KW-1185">Reference proteome</keyword>
<dbReference type="PROSITE" id="PS50885">
    <property type="entry name" value="HAMP"/>
    <property type="match status" value="1"/>
</dbReference>
<dbReference type="InterPro" id="IPR004358">
    <property type="entry name" value="Sig_transdc_His_kin-like_C"/>
</dbReference>
<dbReference type="Pfam" id="PF00512">
    <property type="entry name" value="HisKA"/>
    <property type="match status" value="1"/>
</dbReference>
<dbReference type="Gene3D" id="6.10.340.10">
    <property type="match status" value="1"/>
</dbReference>
<sequence>MKLKPAILLSYLISLAIVLLTLFLAYKQMFLNESKFYTAMVITLTSSVLTLAINAFFVFPLSNAILNLTIQSREIARGNYQQPLTKGHTREVQELAQSLQDMGREIKGKIEDLKEEERRRAELIANLSHDIKTPIASIRSYSEALIDGVVTKPEDVLHYLQTINKQSDRIASFANELLEAASIDQNNIPFSPETIMVDQLVVDTLQCFEAQISRENRSVSVHVDPSVTSIYTDKTCIQRILYNLVGNALKFSESGTSLSLSVTSDKMNTVFSVKDEGIGIPENQQPFIFERFYRVEKSRNQQFGGSGLGLAISKELAELISGTLEVQSREGVGSTFTLKIPNMS</sequence>
<proteinExistence type="predicted"/>
<evidence type="ECO:0000256" key="7">
    <source>
        <dbReference type="ARBA" id="ARBA00022679"/>
    </source>
</evidence>
<evidence type="ECO:0000256" key="8">
    <source>
        <dbReference type="ARBA" id="ARBA00022741"/>
    </source>
</evidence>
<dbReference type="SMART" id="SM00387">
    <property type="entry name" value="HATPase_c"/>
    <property type="match status" value="1"/>
</dbReference>
<keyword evidence="14" id="KW-0812">Transmembrane</keyword>
<evidence type="ECO:0000256" key="3">
    <source>
        <dbReference type="ARBA" id="ARBA00004651"/>
    </source>
</evidence>
<dbReference type="AlphaFoldDB" id="I8ADQ4"/>
<keyword evidence="10" id="KW-0067">ATP-binding</keyword>
<feature type="domain" description="HAMP" evidence="16">
    <location>
        <begin position="59"/>
        <end position="111"/>
    </location>
</feature>
<dbReference type="STRING" id="1196324.A374_19270"/>
<accession>I8ADQ4</accession>
<feature type="transmembrane region" description="Helical" evidence="14">
    <location>
        <begin position="37"/>
        <end position="59"/>
    </location>
</feature>
<dbReference type="InterPro" id="IPR005467">
    <property type="entry name" value="His_kinase_dom"/>
</dbReference>
<comment type="caution">
    <text evidence="17">The sequence shown here is derived from an EMBL/GenBank/DDBJ whole genome shotgun (WGS) entry which is preliminary data.</text>
</comment>
<dbReference type="InterPro" id="IPR050351">
    <property type="entry name" value="BphY/WalK/GraS-like"/>
</dbReference>
<evidence type="ECO:0000256" key="10">
    <source>
        <dbReference type="ARBA" id="ARBA00022840"/>
    </source>
</evidence>
<dbReference type="InterPro" id="IPR036097">
    <property type="entry name" value="HisK_dim/P_sf"/>
</dbReference>
<evidence type="ECO:0000256" key="14">
    <source>
        <dbReference type="SAM" id="Phobius"/>
    </source>
</evidence>
<dbReference type="PANTHER" id="PTHR45453">
    <property type="entry name" value="PHOSPHATE REGULON SENSOR PROTEIN PHOR"/>
    <property type="match status" value="1"/>
</dbReference>
<dbReference type="InterPro" id="IPR003660">
    <property type="entry name" value="HAMP_dom"/>
</dbReference>
<gene>
    <name evidence="17" type="ORF">A374_19270</name>
</gene>
<dbReference type="Gene3D" id="3.30.565.10">
    <property type="entry name" value="Histidine kinase-like ATPase, C-terminal domain"/>
    <property type="match status" value="1"/>
</dbReference>
<evidence type="ECO:0000259" key="16">
    <source>
        <dbReference type="PROSITE" id="PS50885"/>
    </source>
</evidence>
<comment type="subcellular location">
    <subcellularLocation>
        <location evidence="3">Cell membrane</location>
        <topology evidence="3">Multi-pass membrane protein</topology>
    </subcellularLocation>
    <subcellularLocation>
        <location evidence="2">Membrane raft</location>
        <topology evidence="2">Multi-pass membrane protein</topology>
    </subcellularLocation>
</comment>
<keyword evidence="9" id="KW-0418">Kinase</keyword>
<evidence type="ECO:0000313" key="17">
    <source>
        <dbReference type="EMBL" id="EIT83692.1"/>
    </source>
</evidence>
<dbReference type="GO" id="GO:0005524">
    <property type="term" value="F:ATP binding"/>
    <property type="evidence" value="ECO:0007669"/>
    <property type="project" value="UniProtKB-KW"/>
</dbReference>
<dbReference type="PRINTS" id="PR00344">
    <property type="entry name" value="BCTRLSENSOR"/>
</dbReference>
<dbReference type="CDD" id="cd06225">
    <property type="entry name" value="HAMP"/>
    <property type="match status" value="1"/>
</dbReference>
<keyword evidence="7" id="KW-0808">Transferase</keyword>
<protein>
    <recommendedName>
        <fullName evidence="4">histidine kinase</fullName>
        <ecNumber evidence="4">2.7.13.3</ecNumber>
    </recommendedName>
</protein>
<dbReference type="FunFam" id="3.30.565.10:FF:000023">
    <property type="entry name" value="PAS domain-containing sensor histidine kinase"/>
    <property type="match status" value="1"/>
</dbReference>
<keyword evidence="12 14" id="KW-0472">Membrane</keyword>
<organism evidence="17 18">
    <name type="scientific">Fictibacillus macauensis ZFHKF-1</name>
    <dbReference type="NCBI Taxonomy" id="1196324"/>
    <lineage>
        <taxon>Bacteria</taxon>
        <taxon>Bacillati</taxon>
        <taxon>Bacillota</taxon>
        <taxon>Bacilli</taxon>
        <taxon>Bacillales</taxon>
        <taxon>Fictibacillaceae</taxon>
        <taxon>Fictibacillus</taxon>
    </lineage>
</organism>
<reference evidence="17 18" key="1">
    <citation type="journal article" date="2012" name="J. Bacteriol.">
        <title>Genome of Bacillus macauensis ZFHKF-1, a Long-Chain-Forming Bacterium.</title>
        <authorList>
            <person name="Cai L."/>
            <person name="Zhang T."/>
        </authorList>
    </citation>
    <scope>NUCLEOTIDE SEQUENCE [LARGE SCALE GENOMIC DNA]</scope>
    <source>
        <strain evidence="17 18">ZFHKF-1</strain>
    </source>
</reference>
<dbReference type="CDD" id="cd00082">
    <property type="entry name" value="HisKA"/>
    <property type="match status" value="1"/>
</dbReference>
<dbReference type="InterPro" id="IPR036890">
    <property type="entry name" value="HATPase_C_sf"/>
</dbReference>
<evidence type="ECO:0000313" key="18">
    <source>
        <dbReference type="Proteomes" id="UP000004080"/>
    </source>
</evidence>
<dbReference type="EMBL" id="AKKV01000053">
    <property type="protein sequence ID" value="EIT83692.1"/>
    <property type="molecule type" value="Genomic_DNA"/>
</dbReference>
<keyword evidence="6" id="KW-0597">Phosphoprotein</keyword>
<dbReference type="GO" id="GO:0000155">
    <property type="term" value="F:phosphorelay sensor kinase activity"/>
    <property type="evidence" value="ECO:0007669"/>
    <property type="project" value="InterPro"/>
</dbReference>
<dbReference type="PROSITE" id="PS50109">
    <property type="entry name" value="HIS_KIN"/>
    <property type="match status" value="1"/>
</dbReference>
<dbReference type="GO" id="GO:0016036">
    <property type="term" value="P:cellular response to phosphate starvation"/>
    <property type="evidence" value="ECO:0007669"/>
    <property type="project" value="TreeGrafter"/>
</dbReference>
<dbReference type="GO" id="GO:0045121">
    <property type="term" value="C:membrane raft"/>
    <property type="evidence" value="ECO:0007669"/>
    <property type="project" value="UniProtKB-SubCell"/>
</dbReference>
<dbReference type="EC" id="2.7.13.3" evidence="4"/>
<evidence type="ECO:0000256" key="12">
    <source>
        <dbReference type="ARBA" id="ARBA00023136"/>
    </source>
</evidence>
<dbReference type="GO" id="GO:0005886">
    <property type="term" value="C:plasma membrane"/>
    <property type="evidence" value="ECO:0007669"/>
    <property type="project" value="UniProtKB-SubCell"/>
</dbReference>
<evidence type="ECO:0000256" key="4">
    <source>
        <dbReference type="ARBA" id="ARBA00012438"/>
    </source>
</evidence>
<dbReference type="OrthoDB" id="335833at2"/>
<feature type="domain" description="Histidine kinase" evidence="15">
    <location>
        <begin position="126"/>
        <end position="344"/>
    </location>
</feature>
<dbReference type="CDD" id="cd16922">
    <property type="entry name" value="HATPase_EvgS-ArcB-TorS-like"/>
    <property type="match status" value="1"/>
</dbReference>
<comment type="catalytic activity">
    <reaction evidence="1">
        <text>ATP + protein L-histidine = ADP + protein N-phospho-L-histidine.</text>
        <dbReference type="EC" id="2.7.13.3"/>
    </reaction>
</comment>
<dbReference type="Pfam" id="PF02518">
    <property type="entry name" value="HATPase_c"/>
    <property type="match status" value="1"/>
</dbReference>
<dbReference type="InterPro" id="IPR003661">
    <property type="entry name" value="HisK_dim/P_dom"/>
</dbReference>
<feature type="transmembrane region" description="Helical" evidence="14">
    <location>
        <begin position="6"/>
        <end position="25"/>
    </location>
</feature>
<dbReference type="SUPFAM" id="SSF47384">
    <property type="entry name" value="Homodimeric domain of signal transducing histidine kinase"/>
    <property type="match status" value="1"/>
</dbReference>
<keyword evidence="8" id="KW-0547">Nucleotide-binding</keyword>
<evidence type="ECO:0000256" key="1">
    <source>
        <dbReference type="ARBA" id="ARBA00000085"/>
    </source>
</evidence>
<keyword evidence="11" id="KW-0902">Two-component regulatory system</keyword>
<evidence type="ECO:0000256" key="5">
    <source>
        <dbReference type="ARBA" id="ARBA00022475"/>
    </source>
</evidence>
<keyword evidence="13" id="KW-0175">Coiled coil</keyword>
<dbReference type="InterPro" id="IPR003594">
    <property type="entry name" value="HATPase_dom"/>
</dbReference>
<name>I8ADQ4_9BACL</name>
<dbReference type="PATRIC" id="fig|1196324.3.peg.3915"/>
<dbReference type="RefSeq" id="WP_007203918.1">
    <property type="nucleotide sequence ID" value="NZ_AKKV01000053.1"/>
</dbReference>
<evidence type="ECO:0000256" key="9">
    <source>
        <dbReference type="ARBA" id="ARBA00022777"/>
    </source>
</evidence>
<dbReference type="PANTHER" id="PTHR45453:SF1">
    <property type="entry name" value="PHOSPHATE REGULON SENSOR PROTEIN PHOR"/>
    <property type="match status" value="1"/>
</dbReference>
<dbReference type="Gene3D" id="1.10.287.130">
    <property type="match status" value="1"/>
</dbReference>
<dbReference type="GO" id="GO:0004721">
    <property type="term" value="F:phosphoprotein phosphatase activity"/>
    <property type="evidence" value="ECO:0007669"/>
    <property type="project" value="TreeGrafter"/>
</dbReference>
<dbReference type="FunFam" id="1.10.287.130:FF:000001">
    <property type="entry name" value="Two-component sensor histidine kinase"/>
    <property type="match status" value="1"/>
</dbReference>
<keyword evidence="5" id="KW-1003">Cell membrane</keyword>
<evidence type="ECO:0000259" key="15">
    <source>
        <dbReference type="PROSITE" id="PS50109"/>
    </source>
</evidence>
<feature type="coiled-coil region" evidence="13">
    <location>
        <begin position="96"/>
        <end position="126"/>
    </location>
</feature>